<feature type="coiled-coil region" evidence="5">
    <location>
        <begin position="303"/>
        <end position="344"/>
    </location>
</feature>
<dbReference type="InterPro" id="IPR008271">
    <property type="entry name" value="Ser/Thr_kinase_AS"/>
</dbReference>
<evidence type="ECO:0000259" key="6">
    <source>
        <dbReference type="PROSITE" id="PS50011"/>
    </source>
</evidence>
<dbReference type="Pfam" id="PF00069">
    <property type="entry name" value="Pkinase"/>
    <property type="match status" value="1"/>
</dbReference>
<dbReference type="InterPro" id="IPR011009">
    <property type="entry name" value="Kinase-like_dom_sf"/>
</dbReference>
<dbReference type="PANTHER" id="PTHR44329">
    <property type="entry name" value="SERINE/THREONINE-PROTEIN KINASE TNNI3K-RELATED"/>
    <property type="match status" value="1"/>
</dbReference>
<feature type="binding site" evidence="4">
    <location>
        <position position="394"/>
    </location>
    <ligand>
        <name>ATP</name>
        <dbReference type="ChEBI" id="CHEBI:30616"/>
    </ligand>
</feature>
<dbReference type="Gene3D" id="1.10.510.10">
    <property type="entry name" value="Transferase(Phosphotransferase) domain 1"/>
    <property type="match status" value="3"/>
</dbReference>
<accession>A0ABR2KN10</accession>
<feature type="domain" description="Protein kinase" evidence="6">
    <location>
        <begin position="362"/>
        <end position="612"/>
    </location>
</feature>
<dbReference type="PROSITE" id="PS00107">
    <property type="entry name" value="PROTEIN_KINASE_ATP"/>
    <property type="match status" value="1"/>
</dbReference>
<dbReference type="PANTHER" id="PTHR44329:SF298">
    <property type="entry name" value="MIXED LINEAGE KINASE DOMAIN-LIKE PROTEIN"/>
    <property type="match status" value="1"/>
</dbReference>
<name>A0ABR2KN10_9EUKA</name>
<dbReference type="PROSITE" id="PS00108">
    <property type="entry name" value="PROTEIN_KINASE_ST"/>
    <property type="match status" value="1"/>
</dbReference>
<reference evidence="7 8" key="1">
    <citation type="submission" date="2024-04" db="EMBL/GenBank/DDBJ databases">
        <title>Tritrichomonas musculus Genome.</title>
        <authorList>
            <person name="Alves-Ferreira E."/>
            <person name="Grigg M."/>
            <person name="Lorenzi H."/>
            <person name="Galac M."/>
        </authorList>
    </citation>
    <scope>NUCLEOTIDE SEQUENCE [LARGE SCALE GENOMIC DNA]</scope>
    <source>
        <strain evidence="7 8">EAF2021</strain>
    </source>
</reference>
<evidence type="ECO:0000313" key="8">
    <source>
        <dbReference type="Proteomes" id="UP001470230"/>
    </source>
</evidence>
<dbReference type="Pfam" id="PF07714">
    <property type="entry name" value="PK_Tyr_Ser-Thr"/>
    <property type="match status" value="1"/>
</dbReference>
<organism evidence="7 8">
    <name type="scientific">Tritrichomonas musculus</name>
    <dbReference type="NCBI Taxonomy" id="1915356"/>
    <lineage>
        <taxon>Eukaryota</taxon>
        <taxon>Metamonada</taxon>
        <taxon>Parabasalia</taxon>
        <taxon>Tritrichomonadida</taxon>
        <taxon>Tritrichomonadidae</taxon>
        <taxon>Tritrichomonas</taxon>
    </lineage>
</organism>
<dbReference type="InterPro" id="IPR051681">
    <property type="entry name" value="Ser/Thr_Kinases-Pseudokinases"/>
</dbReference>
<gene>
    <name evidence="7" type="ORF">M9Y10_029747</name>
</gene>
<evidence type="ECO:0000256" key="1">
    <source>
        <dbReference type="ARBA" id="ARBA00022527"/>
    </source>
</evidence>
<keyword evidence="1" id="KW-0808">Transferase</keyword>
<dbReference type="InterPro" id="IPR017441">
    <property type="entry name" value="Protein_kinase_ATP_BS"/>
</dbReference>
<dbReference type="SUPFAM" id="SSF56112">
    <property type="entry name" value="Protein kinase-like (PK-like)"/>
    <property type="match status" value="2"/>
</dbReference>
<proteinExistence type="predicted"/>
<keyword evidence="2 4" id="KW-0547">Nucleotide-binding</keyword>
<evidence type="ECO:0000256" key="2">
    <source>
        <dbReference type="ARBA" id="ARBA00022741"/>
    </source>
</evidence>
<evidence type="ECO:0000256" key="4">
    <source>
        <dbReference type="PROSITE-ProRule" id="PRU10141"/>
    </source>
</evidence>
<keyword evidence="1" id="KW-0723">Serine/threonine-protein kinase</keyword>
<dbReference type="Proteomes" id="UP001470230">
    <property type="component" value="Unassembled WGS sequence"/>
</dbReference>
<feature type="domain" description="Protein kinase" evidence="6">
    <location>
        <begin position="1"/>
        <end position="282"/>
    </location>
</feature>
<dbReference type="PROSITE" id="PS50011">
    <property type="entry name" value="PROTEIN_KINASE_DOM"/>
    <property type="match status" value="2"/>
</dbReference>
<keyword evidence="8" id="KW-1185">Reference proteome</keyword>
<evidence type="ECO:0000256" key="5">
    <source>
        <dbReference type="SAM" id="Coils"/>
    </source>
</evidence>
<keyword evidence="3 4" id="KW-0067">ATP-binding</keyword>
<keyword evidence="5" id="KW-0175">Coiled coil</keyword>
<dbReference type="InterPro" id="IPR000719">
    <property type="entry name" value="Prot_kinase_dom"/>
</dbReference>
<evidence type="ECO:0000313" key="7">
    <source>
        <dbReference type="EMBL" id="KAK8892514.1"/>
    </source>
</evidence>
<dbReference type="SMART" id="SM00220">
    <property type="entry name" value="S_TKc"/>
    <property type="match status" value="2"/>
</dbReference>
<dbReference type="EMBL" id="JAPFFF010000004">
    <property type="protein sequence ID" value="KAK8892514.1"/>
    <property type="molecule type" value="Genomic_DNA"/>
</dbReference>
<dbReference type="InterPro" id="IPR001245">
    <property type="entry name" value="Ser-Thr/Tyr_kinase_cat_dom"/>
</dbReference>
<comment type="caution">
    <text evidence="7">The sequence shown here is derived from an EMBL/GenBank/DDBJ whole genome shotgun (WGS) entry which is preliminary data.</text>
</comment>
<sequence length="714" mass="83568">MSHLIADIKDFSIDKQLLFNMYEVYQVIHKKTRKTYIADVFPSDFNQYKKKLADLLEKIIELNHPAIVKIVGYSNVDFHNEKRFTIILEQAKNGSLKDFNESIFDREKPPFSPTIQQKILIGISSCLKCVHEHNISYKNFNSGSVLLDENFCPLVCDVWLGKFISDYLISTDHDIDRRDFQYMAPECVEGESYDNKVDVYSFAILMYETLTSSHAFPELVKYKISAYIFMRKITEDYRPDLHKAPINKSFKELIQRCWAGSPEERPSFSEIYNSLTKDDNFMLDGVDKGEIKRYIEYLEDTGTTKLLQEIKELKEKVKKLEKEKEDSKSENAKLQDEIASLKMSQKQQEMLQILDESGILQYEKIEELGSGGGGKVFKVAKKHFYALKEMIVKKGKTSNFKQFMKEYEIISMLSHPNIIKTLGIFLSNEKIPPSMILEYFPMNLETFIENKTFSKQQIVCMIYQIVEAMKYVHFRKVIHRDLKPTNILVDSDGTIKICDFGISKLMSIEEQTLTRGIGTQKFMAPEIINEEEKYDEKVDVYSFGVVAYFMLSGGELPKIKIFDIPKGKKAEIPSSFTDFSKKLIYDCWNLDPKDRPSFAQILERLIKNHFKLADLDDTETENVENFHYRPTFNVPIEPSFEKLIQRCWSKNLKMRPTFKELFELLSNEDYFLPNVREDDIENYFDQQKELIADTQQKLSEEMTKNQEYDKKVEE</sequence>
<keyword evidence="1" id="KW-0418">Kinase</keyword>
<evidence type="ECO:0000256" key="3">
    <source>
        <dbReference type="ARBA" id="ARBA00022840"/>
    </source>
</evidence>
<protein>
    <recommendedName>
        <fullName evidence="6">Protein kinase domain-containing protein</fullName>
    </recommendedName>
</protein>